<accession>A0A6M1LJ49</accession>
<evidence type="ECO:0000313" key="6">
    <source>
        <dbReference type="Proteomes" id="UP000475385"/>
    </source>
</evidence>
<dbReference type="GO" id="GO:0089705">
    <property type="term" value="P:protein localization to outer membrane"/>
    <property type="evidence" value="ECO:0007669"/>
    <property type="project" value="TreeGrafter"/>
</dbReference>
<dbReference type="InterPro" id="IPR015854">
    <property type="entry name" value="ABC_transpr_LolD-like"/>
</dbReference>
<dbReference type="InterPro" id="IPR027417">
    <property type="entry name" value="P-loop_NTPase"/>
</dbReference>
<dbReference type="InterPro" id="IPR003593">
    <property type="entry name" value="AAA+_ATPase"/>
</dbReference>
<comment type="similarity">
    <text evidence="1">Belongs to the ABC transporter superfamily.</text>
</comment>
<dbReference type="GO" id="GO:0022857">
    <property type="term" value="F:transmembrane transporter activity"/>
    <property type="evidence" value="ECO:0007669"/>
    <property type="project" value="TreeGrafter"/>
</dbReference>
<dbReference type="PANTHER" id="PTHR24220:SF689">
    <property type="entry name" value="LIPOPROTEIN-RELEASING SYSTEM ATP-BINDING PROTEIN LOLD"/>
    <property type="match status" value="1"/>
</dbReference>
<dbReference type="GO" id="GO:0016887">
    <property type="term" value="F:ATP hydrolysis activity"/>
    <property type="evidence" value="ECO:0007669"/>
    <property type="project" value="InterPro"/>
</dbReference>
<comment type="caution">
    <text evidence="5">The sequence shown here is derived from an EMBL/GenBank/DDBJ whole genome shotgun (WGS) entry which is preliminary data.</text>
</comment>
<evidence type="ECO:0000256" key="2">
    <source>
        <dbReference type="ARBA" id="ARBA00022741"/>
    </source>
</evidence>
<sequence>MVLEGVVATRRAGGAAFTLTIEALRLEAGSLVAVTGASGTGKSTLLDIAALARRPDNATVMAICGTDAAALWARGAKDALATLRARHFGYVLQTGGLVPFLSVGANAALAQDLAGRRDAAHLVALAGTLGIDDLLARMPASLSVGQRQRAAILRALAHRPALVLADEPTASVHPDMAATILALLADQARQAGAAVLLATHDAPAARAAGFHEVPLQPGPASSRLPALLPA</sequence>
<dbReference type="PROSITE" id="PS00211">
    <property type="entry name" value="ABC_TRANSPORTER_1"/>
    <property type="match status" value="1"/>
</dbReference>
<dbReference type="AlphaFoldDB" id="A0A6M1LJ49"/>
<reference evidence="5 6" key="2">
    <citation type="submission" date="2020-03" db="EMBL/GenBank/DDBJ databases">
        <title>Roseomonas stagni sp. nov., isolated from pond water in Japan.</title>
        <authorList>
            <person name="Furuhata K."/>
            <person name="Miyamoto H."/>
            <person name="Goto K."/>
        </authorList>
    </citation>
    <scope>NUCLEOTIDE SEQUENCE [LARGE SCALE GENOMIC DNA]</scope>
    <source>
        <strain evidence="5 6">PeD5</strain>
    </source>
</reference>
<evidence type="ECO:0000256" key="3">
    <source>
        <dbReference type="ARBA" id="ARBA00022840"/>
    </source>
</evidence>
<evidence type="ECO:0000256" key="1">
    <source>
        <dbReference type="ARBA" id="ARBA00005417"/>
    </source>
</evidence>
<dbReference type="GO" id="GO:0005886">
    <property type="term" value="C:plasma membrane"/>
    <property type="evidence" value="ECO:0007669"/>
    <property type="project" value="TreeGrafter"/>
</dbReference>
<organism evidence="5 6">
    <name type="scientific">Falsiroseomonas algicola</name>
    <dbReference type="NCBI Taxonomy" id="2716930"/>
    <lineage>
        <taxon>Bacteria</taxon>
        <taxon>Pseudomonadati</taxon>
        <taxon>Pseudomonadota</taxon>
        <taxon>Alphaproteobacteria</taxon>
        <taxon>Acetobacterales</taxon>
        <taxon>Roseomonadaceae</taxon>
        <taxon>Falsiroseomonas</taxon>
    </lineage>
</organism>
<dbReference type="Gene3D" id="3.40.50.300">
    <property type="entry name" value="P-loop containing nucleotide triphosphate hydrolases"/>
    <property type="match status" value="1"/>
</dbReference>
<dbReference type="Proteomes" id="UP000475385">
    <property type="component" value="Unassembled WGS sequence"/>
</dbReference>
<dbReference type="SUPFAM" id="SSF52540">
    <property type="entry name" value="P-loop containing nucleoside triphosphate hydrolases"/>
    <property type="match status" value="1"/>
</dbReference>
<keyword evidence="3 5" id="KW-0067">ATP-binding</keyword>
<protein>
    <submittedName>
        <fullName evidence="5">ABC transporter ATP-binding protein</fullName>
    </submittedName>
</protein>
<dbReference type="Pfam" id="PF00005">
    <property type="entry name" value="ABC_tran"/>
    <property type="match status" value="1"/>
</dbReference>
<dbReference type="SMART" id="SM00382">
    <property type="entry name" value="AAA"/>
    <property type="match status" value="1"/>
</dbReference>
<dbReference type="InterPro" id="IPR003439">
    <property type="entry name" value="ABC_transporter-like_ATP-bd"/>
</dbReference>
<dbReference type="PANTHER" id="PTHR24220">
    <property type="entry name" value="IMPORT ATP-BINDING PROTEIN"/>
    <property type="match status" value="1"/>
</dbReference>
<keyword evidence="6" id="KW-1185">Reference proteome</keyword>
<dbReference type="EMBL" id="JAAIKB010000003">
    <property type="protein sequence ID" value="NGM20300.1"/>
    <property type="molecule type" value="Genomic_DNA"/>
</dbReference>
<dbReference type="GO" id="GO:0005524">
    <property type="term" value="F:ATP binding"/>
    <property type="evidence" value="ECO:0007669"/>
    <property type="project" value="UniProtKB-KW"/>
</dbReference>
<evidence type="ECO:0000259" key="4">
    <source>
        <dbReference type="PROSITE" id="PS50893"/>
    </source>
</evidence>
<proteinExistence type="inferred from homology"/>
<evidence type="ECO:0000313" key="5">
    <source>
        <dbReference type="EMBL" id="NGM20300.1"/>
    </source>
</evidence>
<name>A0A6M1LJ49_9PROT</name>
<reference evidence="5 6" key="1">
    <citation type="submission" date="2020-02" db="EMBL/GenBank/DDBJ databases">
        <authorList>
            <person name="Kim H.M."/>
            <person name="Jeon C.O."/>
        </authorList>
    </citation>
    <scope>NUCLEOTIDE SEQUENCE [LARGE SCALE GENOMIC DNA]</scope>
    <source>
        <strain evidence="5 6">PeD5</strain>
    </source>
</reference>
<feature type="domain" description="ABC transporter" evidence="4">
    <location>
        <begin position="1"/>
        <end position="228"/>
    </location>
</feature>
<dbReference type="GO" id="GO:0044874">
    <property type="term" value="P:lipoprotein localization to outer membrane"/>
    <property type="evidence" value="ECO:0007669"/>
    <property type="project" value="TreeGrafter"/>
</dbReference>
<dbReference type="PROSITE" id="PS50893">
    <property type="entry name" value="ABC_TRANSPORTER_2"/>
    <property type="match status" value="1"/>
</dbReference>
<keyword evidence="2" id="KW-0547">Nucleotide-binding</keyword>
<dbReference type="InterPro" id="IPR017871">
    <property type="entry name" value="ABC_transporter-like_CS"/>
</dbReference>
<gene>
    <name evidence="5" type="ORF">G3576_09765</name>
</gene>